<proteinExistence type="predicted"/>
<keyword evidence="2" id="KW-1185">Reference proteome</keyword>
<dbReference type="Proteomes" id="UP000789702">
    <property type="component" value="Unassembled WGS sequence"/>
</dbReference>
<reference evidence="1" key="1">
    <citation type="submission" date="2021-06" db="EMBL/GenBank/DDBJ databases">
        <authorList>
            <person name="Kallberg Y."/>
            <person name="Tangrot J."/>
            <person name="Rosling A."/>
        </authorList>
    </citation>
    <scope>NUCLEOTIDE SEQUENCE</scope>
    <source>
        <strain evidence="1">IL203A</strain>
    </source>
</reference>
<comment type="caution">
    <text evidence="1">The sequence shown here is derived from an EMBL/GenBank/DDBJ whole genome shotgun (WGS) entry which is preliminary data.</text>
</comment>
<name>A0ACA9NY74_9GLOM</name>
<sequence length="51" mass="5791">MNNWAKAITNEQEVSTKDILPLTESHSPEIEHSSTQSERQSFGISQSLKYL</sequence>
<gene>
    <name evidence="1" type="ORF">DHETER_LOCUS10335</name>
</gene>
<dbReference type="EMBL" id="CAJVPU010020028">
    <property type="protein sequence ID" value="CAG8674576.1"/>
    <property type="molecule type" value="Genomic_DNA"/>
</dbReference>
<evidence type="ECO:0000313" key="1">
    <source>
        <dbReference type="EMBL" id="CAG8674576.1"/>
    </source>
</evidence>
<protein>
    <submittedName>
        <fullName evidence="1">11001_t:CDS:1</fullName>
    </submittedName>
</protein>
<evidence type="ECO:0000313" key="2">
    <source>
        <dbReference type="Proteomes" id="UP000789702"/>
    </source>
</evidence>
<accession>A0ACA9NY74</accession>
<organism evidence="1 2">
    <name type="scientific">Dentiscutata heterogama</name>
    <dbReference type="NCBI Taxonomy" id="1316150"/>
    <lineage>
        <taxon>Eukaryota</taxon>
        <taxon>Fungi</taxon>
        <taxon>Fungi incertae sedis</taxon>
        <taxon>Mucoromycota</taxon>
        <taxon>Glomeromycotina</taxon>
        <taxon>Glomeromycetes</taxon>
        <taxon>Diversisporales</taxon>
        <taxon>Gigasporaceae</taxon>
        <taxon>Dentiscutata</taxon>
    </lineage>
</organism>